<name>A3K5D4_SAGS3</name>
<gene>
    <name evidence="2" type="ORF">SSE37_14153</name>
</gene>
<dbReference type="SUPFAM" id="SSF52096">
    <property type="entry name" value="ClpP/crotonase"/>
    <property type="match status" value="1"/>
</dbReference>
<evidence type="ECO:0000313" key="2">
    <source>
        <dbReference type="EMBL" id="EBA07735.1"/>
    </source>
</evidence>
<dbReference type="EMBL" id="AAYA01000008">
    <property type="protein sequence ID" value="EBA07735.1"/>
    <property type="molecule type" value="Genomic_DNA"/>
</dbReference>
<feature type="signal peptide" evidence="1">
    <location>
        <begin position="1"/>
        <end position="20"/>
    </location>
</feature>
<dbReference type="AlphaFoldDB" id="A3K5D4"/>
<dbReference type="Gene3D" id="2.30.30.40">
    <property type="entry name" value="SH3 Domains"/>
    <property type="match status" value="1"/>
</dbReference>
<protein>
    <submittedName>
        <fullName evidence="2">Uncharacterized protein</fullName>
    </submittedName>
</protein>
<reference evidence="2 3" key="1">
    <citation type="submission" date="2006-06" db="EMBL/GenBank/DDBJ databases">
        <authorList>
            <person name="Moran M.A."/>
            <person name="Ferriera S."/>
            <person name="Johnson J."/>
            <person name="Kravitz S."/>
            <person name="Beeson K."/>
            <person name="Sutton G."/>
            <person name="Rogers Y.-H."/>
            <person name="Friedman R."/>
            <person name="Frazier M."/>
            <person name="Venter J.C."/>
        </authorList>
    </citation>
    <scope>NUCLEOTIDE SEQUENCE [LARGE SCALE GENOMIC DNA]</scope>
    <source>
        <strain evidence="2 3">E-37</strain>
    </source>
</reference>
<sequence length="456" mass="47643">MLRIVPILAALLLIAPTARAAEIVEGDAGAGCNLTLAGAPARGDARAIRGALRDLDQADSPPRLCLEGRGGSISGALEVADLVAQVPMATHLTEGAICEGPCALIFIAGARGARVMHPKAILGFSAPLVLPDNETIPRAEAEAAYRDGLSAVAEVIRLRTRRDLELPDSLLLALLEGDEHPFRVATVGDAARWGIEVAPVALPVSGADKALQDACANADGARLDLSPADLPSHDREVGFMVDSFGASAVRLRSEAAFGAAQTTRCHVELSLDAGPEGDLGTLRFGGADAGTTPSQPLSSFAFHDPATAIADLPEPGIPSAEASSVGDFRIELDARAREALSAVTFPSCWVASPQVKVVNVTDFVNLRADAGFGATVLREVPLGEPLTIVGSQSLEAPGDQDRARTCRDACNAFALDPTDTAQKEQALDCISRNVFWYEVSDAQGRLGYISRKYLSD</sequence>
<dbReference type="OrthoDB" id="7838311at2"/>
<proteinExistence type="predicted"/>
<dbReference type="RefSeq" id="WP_005860200.1">
    <property type="nucleotide sequence ID" value="NZ_AAYA01000008.1"/>
</dbReference>
<keyword evidence="3" id="KW-1185">Reference proteome</keyword>
<dbReference type="Proteomes" id="UP000005713">
    <property type="component" value="Unassembled WGS sequence"/>
</dbReference>
<dbReference type="InterPro" id="IPR029045">
    <property type="entry name" value="ClpP/crotonase-like_dom_sf"/>
</dbReference>
<evidence type="ECO:0000313" key="3">
    <source>
        <dbReference type="Proteomes" id="UP000005713"/>
    </source>
</evidence>
<feature type="chain" id="PRO_5002654385" evidence="1">
    <location>
        <begin position="21"/>
        <end position="456"/>
    </location>
</feature>
<dbReference type="eggNOG" id="ENOG502ZT9Y">
    <property type="taxonomic scope" value="Bacteria"/>
</dbReference>
<dbReference type="Gene3D" id="3.90.226.10">
    <property type="entry name" value="2-enoyl-CoA Hydratase, Chain A, domain 1"/>
    <property type="match status" value="1"/>
</dbReference>
<keyword evidence="1" id="KW-0732">Signal</keyword>
<organism evidence="2 3">
    <name type="scientific">Sagittula stellata (strain ATCC 700073 / DSM 11524 / E-37)</name>
    <dbReference type="NCBI Taxonomy" id="388399"/>
    <lineage>
        <taxon>Bacteria</taxon>
        <taxon>Pseudomonadati</taxon>
        <taxon>Pseudomonadota</taxon>
        <taxon>Alphaproteobacteria</taxon>
        <taxon>Rhodobacterales</taxon>
        <taxon>Roseobacteraceae</taxon>
        <taxon>Sagittula</taxon>
    </lineage>
</organism>
<evidence type="ECO:0000256" key="1">
    <source>
        <dbReference type="SAM" id="SignalP"/>
    </source>
</evidence>
<comment type="caution">
    <text evidence="2">The sequence shown here is derived from an EMBL/GenBank/DDBJ whole genome shotgun (WGS) entry which is preliminary data.</text>
</comment>
<accession>A3K5D4</accession>